<evidence type="ECO:0000256" key="2">
    <source>
        <dbReference type="SAM" id="MobiDB-lite"/>
    </source>
</evidence>
<dbReference type="GO" id="GO:0017022">
    <property type="term" value="F:myosin binding"/>
    <property type="evidence" value="ECO:0007669"/>
    <property type="project" value="InterPro"/>
</dbReference>
<reference evidence="3 4" key="1">
    <citation type="submission" date="2020-05" db="EMBL/GenBank/DDBJ databases">
        <authorList>
            <person name="Campoy J."/>
            <person name="Schneeberger K."/>
            <person name="Spophaly S."/>
        </authorList>
    </citation>
    <scope>NUCLEOTIDE SEQUENCE [LARGE SCALE GENOMIC DNA]</scope>
    <source>
        <strain evidence="3">PruArmRojPasFocal</strain>
    </source>
</reference>
<evidence type="ECO:0000313" key="3">
    <source>
        <dbReference type="EMBL" id="CAB4291576.1"/>
    </source>
</evidence>
<gene>
    <name evidence="3" type="ORF">CURHAP_LOCUS51929</name>
</gene>
<dbReference type="EMBL" id="CAEKDK010000008">
    <property type="protein sequence ID" value="CAB4291576.1"/>
    <property type="molecule type" value="Genomic_DNA"/>
</dbReference>
<dbReference type="PANTHER" id="PTHR31448">
    <property type="entry name" value="MYOSIN-BINDING PROTEIN 2"/>
    <property type="match status" value="1"/>
</dbReference>
<name>A0A6J5VRN1_PRUAR</name>
<feature type="region of interest" description="Disordered" evidence="2">
    <location>
        <begin position="90"/>
        <end position="119"/>
    </location>
</feature>
<dbReference type="PANTHER" id="PTHR31448:SF39">
    <property type="entry name" value="MYOSIN-BINDING PROTEIN 4-RELATED"/>
    <property type="match status" value="1"/>
</dbReference>
<dbReference type="Proteomes" id="UP000507222">
    <property type="component" value="Unassembled WGS sequence"/>
</dbReference>
<sequence>MVNCNSSTVVPGIEKDVKVACNSMATESLERKLSEISCNGVPSNMPNGGQARKYMDDEPIQEETPRKERVLLNGQVEENVVHGQKDLHVSNGSSAAQEGPAHSESLDHEEKNDSDFHGQKDFMDHRETELVVLENEISDLNDRLEALETDQDFIEHMLYSLQNGNEGLRFVQDIAHQLRELRKIGTAFSCQSVS</sequence>
<dbReference type="InterPro" id="IPR039306">
    <property type="entry name" value="MYOB"/>
</dbReference>
<proteinExistence type="predicted"/>
<keyword evidence="1" id="KW-0175">Coiled coil</keyword>
<feature type="compositionally biased region" description="Basic and acidic residues" evidence="2">
    <location>
        <begin position="104"/>
        <end position="119"/>
    </location>
</feature>
<dbReference type="AlphaFoldDB" id="A0A6J5VRN1"/>
<feature type="coiled-coil region" evidence="1">
    <location>
        <begin position="123"/>
        <end position="157"/>
    </location>
</feature>
<accession>A0A6J5VRN1</accession>
<protein>
    <submittedName>
        <fullName evidence="3">Uncharacterized protein</fullName>
    </submittedName>
</protein>
<evidence type="ECO:0000313" key="4">
    <source>
        <dbReference type="Proteomes" id="UP000507222"/>
    </source>
</evidence>
<evidence type="ECO:0000256" key="1">
    <source>
        <dbReference type="SAM" id="Coils"/>
    </source>
</evidence>
<organism evidence="3 4">
    <name type="scientific">Prunus armeniaca</name>
    <name type="common">Apricot</name>
    <name type="synonym">Armeniaca vulgaris</name>
    <dbReference type="NCBI Taxonomy" id="36596"/>
    <lineage>
        <taxon>Eukaryota</taxon>
        <taxon>Viridiplantae</taxon>
        <taxon>Streptophyta</taxon>
        <taxon>Embryophyta</taxon>
        <taxon>Tracheophyta</taxon>
        <taxon>Spermatophyta</taxon>
        <taxon>Magnoliopsida</taxon>
        <taxon>eudicotyledons</taxon>
        <taxon>Gunneridae</taxon>
        <taxon>Pentapetalae</taxon>
        <taxon>rosids</taxon>
        <taxon>fabids</taxon>
        <taxon>Rosales</taxon>
        <taxon>Rosaceae</taxon>
        <taxon>Amygdaloideae</taxon>
        <taxon>Amygdaleae</taxon>
        <taxon>Prunus</taxon>
    </lineage>
</organism>